<feature type="non-terminal residue" evidence="1">
    <location>
        <position position="1"/>
    </location>
</feature>
<dbReference type="PANTHER" id="PTHR14776:SF1">
    <property type="entry name" value="CADHERIN-LIKE AND PC-ESTERASE DOMAIN-CONTAINING PROTEIN 1"/>
    <property type="match status" value="1"/>
</dbReference>
<dbReference type="EMBL" id="HACG01003723">
    <property type="protein sequence ID" value="CEK50588.1"/>
    <property type="molecule type" value="Transcribed_RNA"/>
</dbReference>
<proteinExistence type="predicted"/>
<accession>A0A0B6Y3B7</accession>
<organism evidence="1">
    <name type="scientific">Arion vulgaris</name>
    <dbReference type="NCBI Taxonomy" id="1028688"/>
    <lineage>
        <taxon>Eukaryota</taxon>
        <taxon>Metazoa</taxon>
        <taxon>Spiralia</taxon>
        <taxon>Lophotrochozoa</taxon>
        <taxon>Mollusca</taxon>
        <taxon>Gastropoda</taxon>
        <taxon>Heterobranchia</taxon>
        <taxon>Euthyneura</taxon>
        <taxon>Panpulmonata</taxon>
        <taxon>Eupulmonata</taxon>
        <taxon>Stylommatophora</taxon>
        <taxon>Helicina</taxon>
        <taxon>Arionoidea</taxon>
        <taxon>Arionidae</taxon>
        <taxon>Arion</taxon>
    </lineage>
</organism>
<reference evidence="1" key="1">
    <citation type="submission" date="2014-12" db="EMBL/GenBank/DDBJ databases">
        <title>Insight into the proteome of Arion vulgaris.</title>
        <authorList>
            <person name="Aradska J."/>
            <person name="Bulat T."/>
            <person name="Smidak R."/>
            <person name="Sarate P."/>
            <person name="Gangsoo J."/>
            <person name="Sialana F."/>
            <person name="Bilban M."/>
            <person name="Lubec G."/>
        </authorList>
    </citation>
    <scope>NUCLEOTIDE SEQUENCE</scope>
    <source>
        <tissue evidence="1">Skin</tissue>
    </source>
</reference>
<dbReference type="AlphaFoldDB" id="A0A0B6Y3B7"/>
<evidence type="ECO:0000313" key="1">
    <source>
        <dbReference type="EMBL" id="CEK50588.1"/>
    </source>
</evidence>
<sequence>YAHKLGFSTVDTFSMTMSRYRDFLQGNCACHFHQVSAVQPSISAKLSWKSPAPTGGSIRYHVEGDINAAYSEMVLNRICAKTRG</sequence>
<dbReference type="PANTHER" id="PTHR14776">
    <property type="entry name" value="CADHERIN-LIKE AND PC-ESTERASE DOMAIN-CONTAINING PROTEIN 1"/>
    <property type="match status" value="1"/>
</dbReference>
<gene>
    <name evidence="1" type="primary">ORF11184</name>
</gene>
<name>A0A0B6Y3B7_9EUPU</name>
<protein>
    <submittedName>
        <fullName evidence="1">Uncharacterized protein</fullName>
    </submittedName>
</protein>